<dbReference type="AlphaFoldDB" id="L0EUD4"/>
<dbReference type="KEGG" id="lcc:B488_11670"/>
<reference evidence="1 2" key="1">
    <citation type="journal article" date="2012" name="Stand. Genomic Sci.">
        <title>Complete genome sequence of Liberibacter crescens BT-1.</title>
        <authorList>
            <person name="Leonard M.T."/>
            <person name="Fagen J.R."/>
            <person name="Davis-Richardson A.G."/>
            <person name="Davis M.J."/>
            <person name="Triplett E.W."/>
        </authorList>
    </citation>
    <scope>NUCLEOTIDE SEQUENCE [LARGE SCALE GENOMIC DNA]</scope>
    <source>
        <strain evidence="1 2">BT-1</strain>
    </source>
</reference>
<name>L0EUD4_LIBCB</name>
<gene>
    <name evidence="1" type="ordered locus">B488_11670</name>
</gene>
<dbReference type="PATRIC" id="fig|1215343.11.peg.1203"/>
<organism evidence="1 2">
    <name type="scientific">Liberibacter crescens (strain BT-1)</name>
    <dbReference type="NCBI Taxonomy" id="1215343"/>
    <lineage>
        <taxon>Bacteria</taxon>
        <taxon>Pseudomonadati</taxon>
        <taxon>Pseudomonadota</taxon>
        <taxon>Alphaproteobacteria</taxon>
        <taxon>Hyphomicrobiales</taxon>
        <taxon>Rhizobiaceae</taxon>
        <taxon>Liberibacter</taxon>
    </lineage>
</organism>
<evidence type="ECO:0000313" key="1">
    <source>
        <dbReference type="EMBL" id="AGA65159.1"/>
    </source>
</evidence>
<evidence type="ECO:0000313" key="2">
    <source>
        <dbReference type="Proteomes" id="UP000010799"/>
    </source>
</evidence>
<dbReference type="PANTHER" id="PTHR21013">
    <property type="entry name" value="ATP SYNTHASE MITOCHONDRIAL F1 COMPLEX ASSEMBLY FACTOR 2/ATP12 PROTEIN, MITOCHONDRIAL PRECURSOR"/>
    <property type="match status" value="1"/>
</dbReference>
<dbReference type="SUPFAM" id="SSF160909">
    <property type="entry name" value="ATP12-like"/>
    <property type="match status" value="1"/>
</dbReference>
<dbReference type="eggNOG" id="COG5387">
    <property type="taxonomic scope" value="Bacteria"/>
</dbReference>
<protein>
    <submittedName>
        <fullName evidence="1">Uncharacterized protein</fullName>
    </submittedName>
</protein>
<proteinExistence type="predicted"/>
<dbReference type="Gene3D" id="1.10.3580.10">
    <property type="entry name" value="ATP12 ATPase"/>
    <property type="match status" value="1"/>
</dbReference>
<sequence length="144" mass="16920">MLFYRVDSPRELVERQSQRWDPLIDWMARVFGANFILSRGISYKKQPLEAINAFSGALQKYNSQIMLSCLHMMATFTNSVLVSLAVAENIISINEAWEIAYLEEDWMNDYWGYDSEAQKRREFYFREINAVFTVLSVVKITKKI</sequence>
<accession>L0EUD4</accession>
<dbReference type="GO" id="GO:0043461">
    <property type="term" value="P:proton-transporting ATP synthase complex assembly"/>
    <property type="evidence" value="ECO:0007669"/>
    <property type="project" value="InterPro"/>
</dbReference>
<dbReference type="STRING" id="1215343.B488_11670"/>
<keyword evidence="2" id="KW-1185">Reference proteome</keyword>
<dbReference type="InterPro" id="IPR011419">
    <property type="entry name" value="ATP12_ATP_synth-F1-assembly"/>
</dbReference>
<dbReference type="InterPro" id="IPR023335">
    <property type="entry name" value="ATP12_ortho_dom_sf"/>
</dbReference>
<dbReference type="Proteomes" id="UP000010799">
    <property type="component" value="Chromosome"/>
</dbReference>
<dbReference type="EMBL" id="CP003789">
    <property type="protein sequence ID" value="AGA65159.1"/>
    <property type="molecule type" value="Genomic_DNA"/>
</dbReference>
<dbReference type="HOGENOM" id="CLU_1794145_0_0_5"/>
<dbReference type="PANTHER" id="PTHR21013:SF10">
    <property type="entry name" value="ATP SYNTHASE MITOCHONDRIAL F1 COMPLEX ASSEMBLY FACTOR 2"/>
    <property type="match status" value="1"/>
</dbReference>